<evidence type="ECO:0000256" key="1">
    <source>
        <dbReference type="SAM" id="MobiDB-lite"/>
    </source>
</evidence>
<evidence type="ECO:0000313" key="3">
    <source>
        <dbReference type="Proteomes" id="UP000199375"/>
    </source>
</evidence>
<feature type="compositionally biased region" description="Acidic residues" evidence="1">
    <location>
        <begin position="252"/>
        <end position="262"/>
    </location>
</feature>
<dbReference type="AlphaFoldDB" id="A0A1C4WPN4"/>
<dbReference type="RefSeq" id="WP_077937379.1">
    <property type="nucleotide sequence ID" value="NZ_CBDREH010000002.1"/>
</dbReference>
<reference evidence="2 3" key="1">
    <citation type="submission" date="2016-06" db="EMBL/GenBank/DDBJ databases">
        <authorList>
            <person name="Kjaerup R.B."/>
            <person name="Dalgaard T.S."/>
            <person name="Juul-Madsen H.R."/>
        </authorList>
    </citation>
    <scope>NUCLEOTIDE SEQUENCE [LARGE SCALE GENOMIC DNA]</scope>
    <source>
        <strain evidence="2 3">DSM 45626</strain>
    </source>
</reference>
<organism evidence="2 3">
    <name type="scientific">Micromonospora haikouensis</name>
    <dbReference type="NCBI Taxonomy" id="686309"/>
    <lineage>
        <taxon>Bacteria</taxon>
        <taxon>Bacillati</taxon>
        <taxon>Actinomycetota</taxon>
        <taxon>Actinomycetes</taxon>
        <taxon>Micromonosporales</taxon>
        <taxon>Micromonosporaceae</taxon>
        <taxon>Micromonospora</taxon>
    </lineage>
</organism>
<proteinExistence type="predicted"/>
<feature type="region of interest" description="Disordered" evidence="1">
    <location>
        <begin position="239"/>
        <end position="262"/>
    </location>
</feature>
<protein>
    <submittedName>
        <fullName evidence="2">Uncharacterized protein</fullName>
    </submittedName>
</protein>
<dbReference type="Proteomes" id="UP000199375">
    <property type="component" value="Unassembled WGS sequence"/>
</dbReference>
<feature type="compositionally biased region" description="Basic and acidic residues" evidence="1">
    <location>
        <begin position="86"/>
        <end position="97"/>
    </location>
</feature>
<feature type="region of interest" description="Disordered" evidence="1">
    <location>
        <begin position="75"/>
        <end position="105"/>
    </location>
</feature>
<accession>A0A1C4WPN4</accession>
<name>A0A1C4WPN4_9ACTN</name>
<evidence type="ECO:0000313" key="2">
    <source>
        <dbReference type="EMBL" id="SCE98118.1"/>
    </source>
</evidence>
<gene>
    <name evidence="2" type="ORF">GA0070558_11740</name>
</gene>
<sequence length="262" mass="29170">MVDYSTPNDEAIKSLRLLDRFDGDHYPGWAFDTVVRMREDAADNFMDNEYTQYETNIWIYYRDHILPQDKWEKLVENPAPDPGDYDPERHYTDKPPIDFEPPTGVYGRSGDRGEVVISSAAIEYFCRQIESITEDGSLTQAVRKLSVLDIKPGTFGHAVALREVITGPSGSTTNYGLKGDTIGFLNAVDQALVGLARNLRAMLREYESAEDLNKLTAARFDNAMRDTWSKIGMFKDYGNNSSGVPGGSTGGDGDDEGTTDQP</sequence>
<dbReference type="EMBL" id="FMCW01000017">
    <property type="protein sequence ID" value="SCE98118.1"/>
    <property type="molecule type" value="Genomic_DNA"/>
</dbReference>